<protein>
    <submittedName>
        <fullName evidence="2">Uncharacterized protein</fullName>
    </submittedName>
</protein>
<accession>A0AAE1A8U5</accession>
<dbReference type="EMBL" id="JAWDGP010002520">
    <property type="protein sequence ID" value="KAK3782277.1"/>
    <property type="molecule type" value="Genomic_DNA"/>
</dbReference>
<evidence type="ECO:0000313" key="2">
    <source>
        <dbReference type="EMBL" id="KAK3782277.1"/>
    </source>
</evidence>
<evidence type="ECO:0000256" key="1">
    <source>
        <dbReference type="SAM" id="MobiDB-lite"/>
    </source>
</evidence>
<keyword evidence="3" id="KW-1185">Reference proteome</keyword>
<feature type="compositionally biased region" description="Basic and acidic residues" evidence="1">
    <location>
        <begin position="213"/>
        <end position="227"/>
    </location>
</feature>
<sequence>MPFFSFFELCSLDITHSRFVIRISHVHKEFGLTISLKKTNDTAHGTETHPNITSDGYTVGVVENFINTGSTISSSLSIHPEINSRVVKAATVMVKMNQRVWNNSRRTEKTRLHVYQACVPSTLLYGSETWTTCARQEKKINSFHMRNLRRILQIKWQEKVRDAEPGGKQSGRALSNKRLIASSTPPRKEPRGTGGPSSQAGHSPSRGSSHQVRRPEMSQEEPVDRAVRQGTLQQEAHRIKNEPRGTGGPSSQAGHTPTRGSSHQVRRPEMSQEEPVDPAVTTAIRLYMSQMWQELPLQAVHLDSS</sequence>
<dbReference type="PANTHER" id="PTHR47027">
    <property type="entry name" value="REVERSE TRANSCRIPTASE DOMAIN-CONTAINING PROTEIN"/>
    <property type="match status" value="1"/>
</dbReference>
<dbReference type="PANTHER" id="PTHR47027:SF20">
    <property type="entry name" value="REVERSE TRANSCRIPTASE-LIKE PROTEIN WITH RNA-DIRECTED DNA POLYMERASE DOMAIN"/>
    <property type="match status" value="1"/>
</dbReference>
<organism evidence="2 3">
    <name type="scientific">Elysia crispata</name>
    <name type="common">lettuce slug</name>
    <dbReference type="NCBI Taxonomy" id="231223"/>
    <lineage>
        <taxon>Eukaryota</taxon>
        <taxon>Metazoa</taxon>
        <taxon>Spiralia</taxon>
        <taxon>Lophotrochozoa</taxon>
        <taxon>Mollusca</taxon>
        <taxon>Gastropoda</taxon>
        <taxon>Heterobranchia</taxon>
        <taxon>Euthyneura</taxon>
        <taxon>Panpulmonata</taxon>
        <taxon>Sacoglossa</taxon>
        <taxon>Placobranchoidea</taxon>
        <taxon>Plakobranchidae</taxon>
        <taxon>Elysia</taxon>
    </lineage>
</organism>
<gene>
    <name evidence="2" type="ORF">RRG08_046388</name>
</gene>
<reference evidence="2" key="1">
    <citation type="journal article" date="2023" name="G3 (Bethesda)">
        <title>A reference genome for the long-term kleptoplast-retaining sea slug Elysia crispata morphotype clarki.</title>
        <authorList>
            <person name="Eastman K.E."/>
            <person name="Pendleton A.L."/>
            <person name="Shaikh M.A."/>
            <person name="Suttiyut T."/>
            <person name="Ogas R."/>
            <person name="Tomko P."/>
            <person name="Gavelis G."/>
            <person name="Widhalm J.R."/>
            <person name="Wisecaver J.H."/>
        </authorList>
    </citation>
    <scope>NUCLEOTIDE SEQUENCE</scope>
    <source>
        <strain evidence="2">ECLA1</strain>
    </source>
</reference>
<dbReference type="Proteomes" id="UP001283361">
    <property type="component" value="Unassembled WGS sequence"/>
</dbReference>
<evidence type="ECO:0000313" key="3">
    <source>
        <dbReference type="Proteomes" id="UP001283361"/>
    </source>
</evidence>
<feature type="region of interest" description="Disordered" evidence="1">
    <location>
        <begin position="162"/>
        <end position="278"/>
    </location>
</feature>
<name>A0AAE1A8U5_9GAST</name>
<proteinExistence type="predicted"/>
<comment type="caution">
    <text evidence="2">The sequence shown here is derived from an EMBL/GenBank/DDBJ whole genome shotgun (WGS) entry which is preliminary data.</text>
</comment>
<feature type="compositionally biased region" description="Polar residues" evidence="1">
    <location>
        <begin position="249"/>
        <end position="263"/>
    </location>
</feature>
<feature type="compositionally biased region" description="Polar residues" evidence="1">
    <location>
        <begin position="196"/>
        <end position="210"/>
    </location>
</feature>
<dbReference type="AlphaFoldDB" id="A0AAE1A8U5"/>